<sequence length="139" mass="15803">MRLLLKVVEYSEKSRKLLIDLVEANPSNTQVIRALGVLLRDIDHSSDEAQLLFIQANNIEDEITKSQIHQIENGLFNRDGNSPSGINSQNTTLDSKTIFNILAQNHDIKALQQTRSLHYTKVRKKDIDNITTMYNKGRG</sequence>
<dbReference type="Proteomes" id="UP000324800">
    <property type="component" value="Unassembled WGS sequence"/>
</dbReference>
<proteinExistence type="predicted"/>
<protein>
    <submittedName>
        <fullName evidence="1">Uncharacterized protein</fullName>
    </submittedName>
</protein>
<evidence type="ECO:0000313" key="2">
    <source>
        <dbReference type="Proteomes" id="UP000324800"/>
    </source>
</evidence>
<reference evidence="1 2" key="1">
    <citation type="submission" date="2019-03" db="EMBL/GenBank/DDBJ databases">
        <title>Single cell metagenomics reveals metabolic interactions within the superorganism composed of flagellate Streblomastix strix and complex community of Bacteroidetes bacteria on its surface.</title>
        <authorList>
            <person name="Treitli S.C."/>
            <person name="Kolisko M."/>
            <person name="Husnik F."/>
            <person name="Keeling P."/>
            <person name="Hampl V."/>
        </authorList>
    </citation>
    <scope>NUCLEOTIDE SEQUENCE [LARGE SCALE GENOMIC DNA]</scope>
    <source>
        <strain evidence="1">ST1C</strain>
    </source>
</reference>
<organism evidence="1 2">
    <name type="scientific">Streblomastix strix</name>
    <dbReference type="NCBI Taxonomy" id="222440"/>
    <lineage>
        <taxon>Eukaryota</taxon>
        <taxon>Metamonada</taxon>
        <taxon>Preaxostyla</taxon>
        <taxon>Oxymonadida</taxon>
        <taxon>Streblomastigidae</taxon>
        <taxon>Streblomastix</taxon>
    </lineage>
</organism>
<accession>A0A5J4X8W9</accession>
<evidence type="ECO:0000313" key="1">
    <source>
        <dbReference type="EMBL" id="KAA6403711.1"/>
    </source>
</evidence>
<dbReference type="EMBL" id="SNRW01000069">
    <property type="protein sequence ID" value="KAA6403711.1"/>
    <property type="molecule type" value="Genomic_DNA"/>
</dbReference>
<dbReference type="AlphaFoldDB" id="A0A5J4X8W9"/>
<gene>
    <name evidence="1" type="ORF">EZS28_000754</name>
</gene>
<comment type="caution">
    <text evidence="1">The sequence shown here is derived from an EMBL/GenBank/DDBJ whole genome shotgun (WGS) entry which is preliminary data.</text>
</comment>
<name>A0A5J4X8W9_9EUKA</name>